<evidence type="ECO:0000256" key="2">
    <source>
        <dbReference type="ARBA" id="ARBA00009477"/>
    </source>
</evidence>
<dbReference type="GO" id="GO:1990281">
    <property type="term" value="C:efflux pump complex"/>
    <property type="evidence" value="ECO:0007669"/>
    <property type="project" value="TreeGrafter"/>
</dbReference>
<dbReference type="GO" id="GO:0015562">
    <property type="term" value="F:efflux transmembrane transporter activity"/>
    <property type="evidence" value="ECO:0007669"/>
    <property type="project" value="TreeGrafter"/>
</dbReference>
<protein>
    <submittedName>
        <fullName evidence="6">Efflux transporter, RND family, MFP subunit</fullName>
    </submittedName>
</protein>
<gene>
    <name evidence="6" type="ORF">HMPREF1536_01731</name>
</gene>
<dbReference type="Gene3D" id="1.10.287.470">
    <property type="entry name" value="Helix hairpin bin"/>
    <property type="match status" value="1"/>
</dbReference>
<comment type="subcellular location">
    <subcellularLocation>
        <location evidence="1">Cell envelope</location>
    </subcellularLocation>
</comment>
<dbReference type="PATRIC" id="fig|1203610.3.peg.1777"/>
<dbReference type="InterPro" id="IPR058625">
    <property type="entry name" value="MdtA-like_BSH"/>
</dbReference>
<keyword evidence="3" id="KW-0813">Transport</keyword>
<dbReference type="SUPFAM" id="SSF111369">
    <property type="entry name" value="HlyD-like secretion proteins"/>
    <property type="match status" value="1"/>
</dbReference>
<evidence type="ECO:0000256" key="1">
    <source>
        <dbReference type="ARBA" id="ARBA00004196"/>
    </source>
</evidence>
<dbReference type="Gene3D" id="2.40.420.20">
    <property type="match status" value="1"/>
</dbReference>
<organism evidence="6 7">
    <name type="scientific">Parabacteroides gordonii MS-1 = DSM 23371</name>
    <dbReference type="NCBI Taxonomy" id="1203610"/>
    <lineage>
        <taxon>Bacteria</taxon>
        <taxon>Pseudomonadati</taxon>
        <taxon>Bacteroidota</taxon>
        <taxon>Bacteroidia</taxon>
        <taxon>Bacteroidales</taxon>
        <taxon>Tannerellaceae</taxon>
        <taxon>Parabacteroides</taxon>
    </lineage>
</organism>
<dbReference type="AlphaFoldDB" id="A0A0F5JKE4"/>
<dbReference type="NCBIfam" id="TIGR01730">
    <property type="entry name" value="RND_mfp"/>
    <property type="match status" value="1"/>
</dbReference>
<dbReference type="Gene3D" id="2.40.50.100">
    <property type="match status" value="1"/>
</dbReference>
<dbReference type="EMBL" id="AQHW01000011">
    <property type="protein sequence ID" value="KKB57922.1"/>
    <property type="molecule type" value="Genomic_DNA"/>
</dbReference>
<accession>A0A0F5JKE4</accession>
<dbReference type="STRING" id="1203610.HMPREF1536_01731"/>
<comment type="similarity">
    <text evidence="2">Belongs to the membrane fusion protein (MFP) (TC 8.A.1) family.</text>
</comment>
<dbReference type="InterPro" id="IPR058627">
    <property type="entry name" value="MdtA-like_C"/>
</dbReference>
<dbReference type="Gene3D" id="2.40.30.170">
    <property type="match status" value="1"/>
</dbReference>
<evidence type="ECO:0000313" key="7">
    <source>
        <dbReference type="Proteomes" id="UP000033035"/>
    </source>
</evidence>
<dbReference type="PANTHER" id="PTHR30469">
    <property type="entry name" value="MULTIDRUG RESISTANCE PROTEIN MDTA"/>
    <property type="match status" value="1"/>
</dbReference>
<comment type="caution">
    <text evidence="6">The sequence shown here is derived from an EMBL/GenBank/DDBJ whole genome shotgun (WGS) entry which is preliminary data.</text>
</comment>
<keyword evidence="7" id="KW-1185">Reference proteome</keyword>
<dbReference type="PROSITE" id="PS51257">
    <property type="entry name" value="PROKAR_LIPOPROTEIN"/>
    <property type="match status" value="1"/>
</dbReference>
<evidence type="ECO:0000259" key="4">
    <source>
        <dbReference type="Pfam" id="PF25917"/>
    </source>
</evidence>
<feature type="domain" description="Multidrug resistance protein MdtA-like barrel-sandwich hybrid" evidence="4">
    <location>
        <begin position="59"/>
        <end position="182"/>
    </location>
</feature>
<dbReference type="Pfam" id="PF25967">
    <property type="entry name" value="RND-MFP_C"/>
    <property type="match status" value="1"/>
</dbReference>
<name>A0A0F5JKE4_9BACT</name>
<dbReference type="PANTHER" id="PTHR30469:SF20">
    <property type="entry name" value="EFFLUX RND TRANSPORTER PERIPLASMIC ADAPTOR SUBUNIT"/>
    <property type="match status" value="1"/>
</dbReference>
<reference evidence="6 7" key="1">
    <citation type="submission" date="2013-04" db="EMBL/GenBank/DDBJ databases">
        <title>The Genome Sequence of Parabacteroides gordonii DSM 23371.</title>
        <authorList>
            <consortium name="The Broad Institute Genomics Platform"/>
            <person name="Earl A."/>
            <person name="Ward D."/>
            <person name="Feldgarden M."/>
            <person name="Gevers D."/>
            <person name="Martens E."/>
            <person name="Sakamoto M."/>
            <person name="Benno Y."/>
            <person name="Suzuki N."/>
            <person name="Matsunaga N."/>
            <person name="Koshihara K."/>
            <person name="Seki M."/>
            <person name="Komiya H."/>
            <person name="Walker B."/>
            <person name="Young S."/>
            <person name="Zeng Q."/>
            <person name="Gargeya S."/>
            <person name="Fitzgerald M."/>
            <person name="Haas B."/>
            <person name="Abouelleil A."/>
            <person name="Allen A.W."/>
            <person name="Alvarado L."/>
            <person name="Arachchi H.M."/>
            <person name="Berlin A.M."/>
            <person name="Chapman S.B."/>
            <person name="Gainer-Dewar J."/>
            <person name="Goldberg J."/>
            <person name="Griggs A."/>
            <person name="Gujja S."/>
            <person name="Hansen M."/>
            <person name="Howarth C."/>
            <person name="Imamovic A."/>
            <person name="Ireland A."/>
            <person name="Larimer J."/>
            <person name="McCowan C."/>
            <person name="Murphy C."/>
            <person name="Pearson M."/>
            <person name="Poon T.W."/>
            <person name="Priest M."/>
            <person name="Roberts A."/>
            <person name="Saif S."/>
            <person name="Shea T."/>
            <person name="Sisk P."/>
            <person name="Sykes S."/>
            <person name="Wortman J."/>
            <person name="Nusbaum C."/>
            <person name="Birren B."/>
        </authorList>
    </citation>
    <scope>NUCLEOTIDE SEQUENCE [LARGE SCALE GENOMIC DNA]</scope>
    <source>
        <strain evidence="6 7">MS-1</strain>
    </source>
</reference>
<dbReference type="Proteomes" id="UP000033035">
    <property type="component" value="Unassembled WGS sequence"/>
</dbReference>
<dbReference type="RefSeq" id="WP_028726621.1">
    <property type="nucleotide sequence ID" value="NZ_AUAE01000009.1"/>
</dbReference>
<dbReference type="Pfam" id="PF25917">
    <property type="entry name" value="BSH_RND"/>
    <property type="match status" value="1"/>
</dbReference>
<dbReference type="HOGENOM" id="CLU_018816_1_0_10"/>
<evidence type="ECO:0000256" key="3">
    <source>
        <dbReference type="ARBA" id="ARBA00022448"/>
    </source>
</evidence>
<sequence length="349" mass="39244">MKVVVRQLLFLSIIFVGISCSSGENQSKKQNMIVHVARAEQGNADEKNEFPFIAKPYRTSELSFRVGGPIDRFEVYAGNHYRQGQVIAEIDPRDFRIRKERAEALYNQSKSEYERIEALFHKNNISASTYEKVKADYTSAKSAFETASNELNDTRLVAPFNGYVGEVYIEQFQDVKATQPVISLVDIDQLRIEAYVTQEIAFRAPDIKQVQLRFDAIPDTTYEARVMEISKSTTRNNLSYLLTAMLPNKEGKLLSGMSGRIFFHTDAGNSPTVSIPQTALCHRPGKGDYVWIVNPADRTVSHRKVTLGGIQKDGKATIISGVQEDEMIAVSGLRFLSDGMVVELSQDRR</sequence>
<feature type="domain" description="Multidrug resistance protein MdtA-like C-terminal permuted SH3" evidence="5">
    <location>
        <begin position="273"/>
        <end position="333"/>
    </location>
</feature>
<proteinExistence type="inferred from homology"/>
<dbReference type="InterPro" id="IPR006143">
    <property type="entry name" value="RND_pump_MFP"/>
</dbReference>
<evidence type="ECO:0000313" key="6">
    <source>
        <dbReference type="EMBL" id="KKB57922.1"/>
    </source>
</evidence>
<evidence type="ECO:0000259" key="5">
    <source>
        <dbReference type="Pfam" id="PF25967"/>
    </source>
</evidence>